<evidence type="ECO:0000313" key="3">
    <source>
        <dbReference type="Proteomes" id="UP000008312"/>
    </source>
</evidence>
<name>D8LYC7_BLAHO</name>
<dbReference type="InParanoid" id="D8LYC7"/>
<feature type="region of interest" description="Disordered" evidence="1">
    <location>
        <begin position="1"/>
        <end position="54"/>
    </location>
</feature>
<organism evidence="2">
    <name type="scientific">Blastocystis hominis</name>
    <dbReference type="NCBI Taxonomy" id="12968"/>
    <lineage>
        <taxon>Eukaryota</taxon>
        <taxon>Sar</taxon>
        <taxon>Stramenopiles</taxon>
        <taxon>Bigyra</taxon>
        <taxon>Opalozoa</taxon>
        <taxon>Opalinata</taxon>
        <taxon>Blastocystidae</taxon>
        <taxon>Blastocystis</taxon>
    </lineage>
</organism>
<dbReference type="AlphaFoldDB" id="D8LYC7"/>
<dbReference type="GeneID" id="24918175"/>
<dbReference type="EMBL" id="FN668639">
    <property type="protein sequence ID" value="CBK20582.2"/>
    <property type="molecule type" value="Genomic_DNA"/>
</dbReference>
<dbReference type="Proteomes" id="UP000008312">
    <property type="component" value="Unassembled WGS sequence"/>
</dbReference>
<accession>D8LYC7</accession>
<dbReference type="RefSeq" id="XP_012894630.1">
    <property type="nucleotide sequence ID" value="XM_013039176.1"/>
</dbReference>
<feature type="compositionally biased region" description="Polar residues" evidence="1">
    <location>
        <begin position="1"/>
        <end position="13"/>
    </location>
</feature>
<gene>
    <name evidence="2" type="ORF">GSBLH_T00000888001</name>
</gene>
<proteinExistence type="predicted"/>
<evidence type="ECO:0000256" key="1">
    <source>
        <dbReference type="SAM" id="MobiDB-lite"/>
    </source>
</evidence>
<sequence length="131" mass="14776">MSLNGDSGTSILSPSKELFDPHSRTNVLDSLENSPATSRRGSFDKSAVSKPESLPSRKEIINSIYERMRDYLQEEIVKRSSAPPHILKTPGKVELCCTSFCPPIKRFDRRLRMSNETNEDSFVTKRVSISI</sequence>
<feature type="compositionally biased region" description="Polar residues" evidence="1">
    <location>
        <begin position="24"/>
        <end position="40"/>
    </location>
</feature>
<keyword evidence="3" id="KW-1185">Reference proteome</keyword>
<protein>
    <submittedName>
        <fullName evidence="2">Uncharacterized protein</fullName>
    </submittedName>
</protein>
<evidence type="ECO:0000313" key="2">
    <source>
        <dbReference type="EMBL" id="CBK20582.2"/>
    </source>
</evidence>
<reference evidence="2" key="1">
    <citation type="submission" date="2010-02" db="EMBL/GenBank/DDBJ databases">
        <title>Sequencing and annotation of the Blastocystis hominis genome.</title>
        <authorList>
            <person name="Wincker P."/>
        </authorList>
    </citation>
    <scope>NUCLEOTIDE SEQUENCE</scope>
    <source>
        <strain evidence="2">Singapore isolate B</strain>
    </source>
</reference>